<dbReference type="InterPro" id="IPR036390">
    <property type="entry name" value="WH_DNA-bd_sf"/>
</dbReference>
<dbReference type="Gene3D" id="6.10.140.190">
    <property type="match status" value="1"/>
</dbReference>
<dbReference type="PANTHER" id="PTHR43252:SF6">
    <property type="entry name" value="NEGATIVE TRANSCRIPTION REGULATOR PADR"/>
    <property type="match status" value="1"/>
</dbReference>
<sequence>MATDEYLPTTSYVILGLLTSREMSGYDLKQLINKSITHFYWSPAKSQIYGELRRLESQGLVTMREVPQTLRPDKRLYQMTPQGTEAMLQWLSLSGVEPDSYKSAILLKVFFGHMLSPEPYIGLLEERRRQVARDLAACERKVQELQAQGSDVDDEVFFPLLTLQRSITLNQADLGWLDNALGQLRQRQSRASTKRKRKAPASA</sequence>
<dbReference type="InterPro" id="IPR018309">
    <property type="entry name" value="Tscrpt_reg_PadR_C"/>
</dbReference>
<dbReference type="AlphaFoldDB" id="A0A938B180"/>
<dbReference type="InterPro" id="IPR005149">
    <property type="entry name" value="Tscrpt_reg_PadR_N"/>
</dbReference>
<evidence type="ECO:0000259" key="3">
    <source>
        <dbReference type="Pfam" id="PF10400"/>
    </source>
</evidence>
<proteinExistence type="predicted"/>
<feature type="coiled-coil region" evidence="1">
    <location>
        <begin position="121"/>
        <end position="155"/>
    </location>
</feature>
<dbReference type="Pfam" id="PF10400">
    <property type="entry name" value="Vir_act_alpha_C"/>
    <property type="match status" value="1"/>
</dbReference>
<comment type="caution">
    <text evidence="4">The sequence shown here is derived from an EMBL/GenBank/DDBJ whole genome shotgun (WGS) entry which is preliminary data.</text>
</comment>
<evidence type="ECO:0000259" key="2">
    <source>
        <dbReference type="Pfam" id="PF03551"/>
    </source>
</evidence>
<dbReference type="InterPro" id="IPR036388">
    <property type="entry name" value="WH-like_DNA-bd_sf"/>
</dbReference>
<dbReference type="SUPFAM" id="SSF46785">
    <property type="entry name" value="Winged helix' DNA-binding domain"/>
    <property type="match status" value="1"/>
</dbReference>
<protein>
    <submittedName>
        <fullName evidence="4">PadR family transcriptional regulator</fullName>
    </submittedName>
</protein>
<evidence type="ECO:0000313" key="4">
    <source>
        <dbReference type="EMBL" id="MBM3222629.1"/>
    </source>
</evidence>
<dbReference type="Pfam" id="PF03551">
    <property type="entry name" value="PadR"/>
    <property type="match status" value="1"/>
</dbReference>
<evidence type="ECO:0000313" key="5">
    <source>
        <dbReference type="Proteomes" id="UP000712673"/>
    </source>
</evidence>
<name>A0A938B180_UNCTE</name>
<keyword evidence="1" id="KW-0175">Coiled coil</keyword>
<dbReference type="Proteomes" id="UP000712673">
    <property type="component" value="Unassembled WGS sequence"/>
</dbReference>
<dbReference type="PANTHER" id="PTHR43252">
    <property type="entry name" value="TRANSCRIPTIONAL REGULATOR YQJI"/>
    <property type="match status" value="1"/>
</dbReference>
<feature type="domain" description="Transcription regulator PadR C-terminal" evidence="3">
    <location>
        <begin position="102"/>
        <end position="184"/>
    </location>
</feature>
<dbReference type="Gene3D" id="1.10.10.10">
    <property type="entry name" value="Winged helix-like DNA-binding domain superfamily/Winged helix DNA-binding domain"/>
    <property type="match status" value="1"/>
</dbReference>
<accession>A0A938B180</accession>
<feature type="domain" description="Transcription regulator PadR N-terminal" evidence="2">
    <location>
        <begin position="14"/>
        <end position="87"/>
    </location>
</feature>
<dbReference type="EMBL" id="VGLS01000038">
    <property type="protein sequence ID" value="MBM3222629.1"/>
    <property type="molecule type" value="Genomic_DNA"/>
</dbReference>
<organism evidence="4 5">
    <name type="scientific">Tectimicrobiota bacterium</name>
    <dbReference type="NCBI Taxonomy" id="2528274"/>
    <lineage>
        <taxon>Bacteria</taxon>
        <taxon>Pseudomonadati</taxon>
        <taxon>Nitrospinota/Tectimicrobiota group</taxon>
        <taxon>Candidatus Tectimicrobiota</taxon>
    </lineage>
</organism>
<evidence type="ECO:0000256" key="1">
    <source>
        <dbReference type="SAM" id="Coils"/>
    </source>
</evidence>
<reference evidence="4" key="1">
    <citation type="submission" date="2019-03" db="EMBL/GenBank/DDBJ databases">
        <title>Lake Tanganyika Metagenome-Assembled Genomes (MAGs).</title>
        <authorList>
            <person name="Tran P."/>
        </authorList>
    </citation>
    <scope>NUCLEOTIDE SEQUENCE</scope>
    <source>
        <strain evidence="4">K_DeepCast_65m_m2_066</strain>
    </source>
</reference>
<gene>
    <name evidence="4" type="ORF">FJZ47_02325</name>
</gene>
<feature type="non-terminal residue" evidence="4">
    <location>
        <position position="203"/>
    </location>
</feature>